<evidence type="ECO:0000256" key="6">
    <source>
        <dbReference type="SAM" id="SignalP"/>
    </source>
</evidence>
<evidence type="ECO:0000256" key="2">
    <source>
        <dbReference type="ARBA" id="ARBA00006099"/>
    </source>
</evidence>
<dbReference type="PROSITE" id="PS51257">
    <property type="entry name" value="PROKAR_LIPOPROTEIN"/>
    <property type="match status" value="1"/>
</dbReference>
<keyword evidence="3" id="KW-0813">Transport</keyword>
<evidence type="ECO:0000256" key="1">
    <source>
        <dbReference type="ARBA" id="ARBA00004418"/>
    </source>
</evidence>
<feature type="signal peptide" evidence="6">
    <location>
        <begin position="1"/>
        <end position="22"/>
    </location>
</feature>
<comment type="subcellular location">
    <subcellularLocation>
        <location evidence="1">Periplasm</location>
    </subcellularLocation>
</comment>
<comment type="similarity">
    <text evidence="2">Belongs to the prokaryotic sulfate-binding protein family.</text>
</comment>
<dbReference type="AlphaFoldDB" id="A0A3G9J3T6"/>
<dbReference type="RefSeq" id="WP_125568996.1">
    <property type="nucleotide sequence ID" value="NZ_AP019307.1"/>
</dbReference>
<dbReference type="KEGG" id="nbe:Back2_19560"/>
<name>A0A3G9J3T6_9ACTN</name>
<dbReference type="PANTHER" id="PTHR30368">
    <property type="entry name" value="SULFATE-BINDING PROTEIN"/>
    <property type="match status" value="1"/>
</dbReference>
<dbReference type="GO" id="GO:0042597">
    <property type="term" value="C:periplasmic space"/>
    <property type="evidence" value="ECO:0007669"/>
    <property type="project" value="UniProtKB-SubCell"/>
</dbReference>
<evidence type="ECO:0000256" key="4">
    <source>
        <dbReference type="ARBA" id="ARBA00022729"/>
    </source>
</evidence>
<keyword evidence="4 6" id="KW-0732">Signal</keyword>
<evidence type="ECO:0000313" key="7">
    <source>
        <dbReference type="EMBL" id="BBH17669.1"/>
    </source>
</evidence>
<organism evidence="7 8">
    <name type="scientific">Nocardioides baekrokdamisoli</name>
    <dbReference type="NCBI Taxonomy" id="1804624"/>
    <lineage>
        <taxon>Bacteria</taxon>
        <taxon>Bacillati</taxon>
        <taxon>Actinomycetota</taxon>
        <taxon>Actinomycetes</taxon>
        <taxon>Propionibacteriales</taxon>
        <taxon>Nocardioidaceae</taxon>
        <taxon>Nocardioides</taxon>
    </lineage>
</organism>
<accession>A0A3G9J3T6</accession>
<reference evidence="7 8" key="1">
    <citation type="submission" date="2018-11" db="EMBL/GenBank/DDBJ databases">
        <title>Complete genome sequence of Nocardioides baekrokdamisoli strain KCTC 39748.</title>
        <authorList>
            <person name="Kang S.W."/>
            <person name="Lee K.C."/>
            <person name="Kim K.K."/>
            <person name="Kim J.S."/>
            <person name="Kim D.S."/>
            <person name="Ko S.H."/>
            <person name="Yang S.H."/>
            <person name="Shin Y.K."/>
            <person name="Lee J.S."/>
        </authorList>
    </citation>
    <scope>NUCLEOTIDE SEQUENCE [LARGE SCALE GENOMIC DNA]</scope>
    <source>
        <strain evidence="7 8">KCTC 39748</strain>
    </source>
</reference>
<dbReference type="GO" id="GO:0140104">
    <property type="term" value="F:molecular carrier activity"/>
    <property type="evidence" value="ECO:0007669"/>
    <property type="project" value="InterPro"/>
</dbReference>
<dbReference type="EMBL" id="AP019307">
    <property type="protein sequence ID" value="BBH17669.1"/>
    <property type="molecule type" value="Genomic_DNA"/>
</dbReference>
<dbReference type="GO" id="GO:1902358">
    <property type="term" value="P:sulfate transmembrane transport"/>
    <property type="evidence" value="ECO:0007669"/>
    <property type="project" value="InterPro"/>
</dbReference>
<protein>
    <submittedName>
        <fullName evidence="7">Sulfate ABC transporter substrate-binding protein</fullName>
    </submittedName>
</protein>
<evidence type="ECO:0000256" key="3">
    <source>
        <dbReference type="ARBA" id="ARBA00022448"/>
    </source>
</evidence>
<dbReference type="Pfam" id="PF13531">
    <property type="entry name" value="SBP_bac_11"/>
    <property type="match status" value="1"/>
</dbReference>
<dbReference type="Proteomes" id="UP000271573">
    <property type="component" value="Chromosome"/>
</dbReference>
<dbReference type="OrthoDB" id="9802127at2"/>
<evidence type="ECO:0000313" key="8">
    <source>
        <dbReference type="Proteomes" id="UP000271573"/>
    </source>
</evidence>
<dbReference type="InterPro" id="IPR005669">
    <property type="entry name" value="Thiosulph/SO4-bd"/>
</dbReference>
<keyword evidence="5" id="KW-0574">Periplasm</keyword>
<dbReference type="PANTHER" id="PTHR30368:SF2">
    <property type="entry name" value="SULFATE-BINDING PROTEIN"/>
    <property type="match status" value="1"/>
</dbReference>
<dbReference type="Gene3D" id="3.40.190.10">
    <property type="entry name" value="Periplasmic binding protein-like II"/>
    <property type="match status" value="2"/>
</dbReference>
<feature type="chain" id="PRO_5039412361" evidence="6">
    <location>
        <begin position="23"/>
        <end position="329"/>
    </location>
</feature>
<sequence length="329" mass="33594">MKASIKYAAVAFAGVVSLTACGSSSSANSINLVGYSVPKPAYDALATAFQATPAGKGVSFNASYGPSGSQAKAVANGNISADYVNFSTSSDLKKLVPGQVAEGWDSGATKGIVADSVVVIVVRKGNPLHITGWNDLIKPGVKIVTPDPASSGSAKWNILAAYEHVISDGGTKDQAKAYLTAFFKNVTSRADSGSVATQQFLNGTGDVLISYEAEAIAARAKGADVDYIVPNENILIQTPAAVTTTASQSAKDFLAFAESAAGQAIFAAHGFRPALTGVKAGTVNGAANPADPYPTLTKLITIKQLGGWTAVNAEFFGDHGLVTAIESAK</sequence>
<dbReference type="SUPFAM" id="SSF53850">
    <property type="entry name" value="Periplasmic binding protein-like II"/>
    <property type="match status" value="1"/>
</dbReference>
<keyword evidence="8" id="KW-1185">Reference proteome</keyword>
<evidence type="ECO:0000256" key="5">
    <source>
        <dbReference type="ARBA" id="ARBA00022764"/>
    </source>
</evidence>
<proteinExistence type="inferred from homology"/>
<gene>
    <name evidence="7" type="ORF">Back2_19560</name>
</gene>